<keyword evidence="1 2" id="KW-0238">DNA-binding</keyword>
<dbReference type="Pfam" id="PF00436">
    <property type="entry name" value="SSB"/>
    <property type="match status" value="1"/>
</dbReference>
<dbReference type="InterPro" id="IPR012340">
    <property type="entry name" value="NA-bd_OB-fold"/>
</dbReference>
<dbReference type="EMBL" id="FUKR01000022">
    <property type="protein sequence ID" value="SJN24716.1"/>
    <property type="molecule type" value="Genomic_DNA"/>
</dbReference>
<dbReference type="GO" id="GO:0003697">
    <property type="term" value="F:single-stranded DNA binding"/>
    <property type="evidence" value="ECO:0007669"/>
    <property type="project" value="UniProtKB-UniRule"/>
</dbReference>
<dbReference type="HAMAP" id="MF_00984">
    <property type="entry name" value="SSB"/>
    <property type="match status" value="1"/>
</dbReference>
<comment type="subunit">
    <text evidence="2">Homotetramer.</text>
</comment>
<organism evidence="5 6">
    <name type="scientific">Mycetocola reblochoni REB411</name>
    <dbReference type="NCBI Taxonomy" id="1255698"/>
    <lineage>
        <taxon>Bacteria</taxon>
        <taxon>Bacillati</taxon>
        <taxon>Actinomycetota</taxon>
        <taxon>Actinomycetes</taxon>
        <taxon>Micrococcales</taxon>
        <taxon>Microbacteriaceae</taxon>
        <taxon>Mycetocola</taxon>
    </lineage>
</organism>
<dbReference type="CDD" id="cd04496">
    <property type="entry name" value="SSB_OBF"/>
    <property type="match status" value="1"/>
</dbReference>
<accession>A0A1R4IXU8</accession>
<dbReference type="GO" id="GO:0006260">
    <property type="term" value="P:DNA replication"/>
    <property type="evidence" value="ECO:0007669"/>
    <property type="project" value="InterPro"/>
</dbReference>
<dbReference type="NCBIfam" id="NF005851">
    <property type="entry name" value="PRK07772.1"/>
    <property type="match status" value="1"/>
</dbReference>
<name>A0A1R4IXU8_9MICO</name>
<dbReference type="PANTHER" id="PTHR10302:SF27">
    <property type="entry name" value="SINGLE-STRANDED DNA-BINDING PROTEIN"/>
    <property type="match status" value="1"/>
</dbReference>
<dbReference type="NCBIfam" id="TIGR00621">
    <property type="entry name" value="ssb"/>
    <property type="match status" value="1"/>
</dbReference>
<evidence type="ECO:0000256" key="3">
    <source>
        <dbReference type="RuleBase" id="RU000524"/>
    </source>
</evidence>
<evidence type="ECO:0000313" key="6">
    <source>
        <dbReference type="Proteomes" id="UP000196778"/>
    </source>
</evidence>
<dbReference type="RefSeq" id="WP_087136464.1">
    <property type="nucleotide sequence ID" value="NZ_FUKR01000022.1"/>
</dbReference>
<dbReference type="GO" id="GO:0009295">
    <property type="term" value="C:nucleoid"/>
    <property type="evidence" value="ECO:0007669"/>
    <property type="project" value="TreeGrafter"/>
</dbReference>
<evidence type="ECO:0000313" key="5">
    <source>
        <dbReference type="EMBL" id="SJN24716.1"/>
    </source>
</evidence>
<gene>
    <name evidence="5" type="ORF">FM119_04430</name>
</gene>
<evidence type="ECO:0000256" key="1">
    <source>
        <dbReference type="ARBA" id="ARBA00023125"/>
    </source>
</evidence>
<dbReference type="SUPFAM" id="SSF50249">
    <property type="entry name" value="Nucleic acid-binding proteins"/>
    <property type="match status" value="1"/>
</dbReference>
<sequence length="172" mass="18528">MANETVITVIGNLTADPELRYTQGGAAVANFTVASTPRVFDKQANEWEDGEALFLRASAWRDLGENVASSLHKGDRVVVQGELRQRSYEKDGQKRSVIELHVIEVGASLRHATAQMSRINRQQGQSGANNGSAGGGGSTPIPTPQNATQRPATNATQQRANNQPAFNEETPF</sequence>
<keyword evidence="6" id="KW-1185">Reference proteome</keyword>
<protein>
    <recommendedName>
        <fullName evidence="2 3">Single-stranded DNA-binding protein</fullName>
        <shortName evidence="2">SSB</shortName>
    </recommendedName>
</protein>
<dbReference type="AlphaFoldDB" id="A0A1R4IXU8"/>
<dbReference type="PROSITE" id="PS50935">
    <property type="entry name" value="SSB"/>
    <property type="match status" value="1"/>
</dbReference>
<dbReference type="OrthoDB" id="9809878at2"/>
<feature type="compositionally biased region" description="Low complexity" evidence="4">
    <location>
        <begin position="122"/>
        <end position="131"/>
    </location>
</feature>
<dbReference type="PANTHER" id="PTHR10302">
    <property type="entry name" value="SINGLE-STRANDED DNA-BINDING PROTEIN"/>
    <property type="match status" value="1"/>
</dbReference>
<feature type="compositionally biased region" description="Polar residues" evidence="4">
    <location>
        <begin position="144"/>
        <end position="165"/>
    </location>
</feature>
<dbReference type="Gene3D" id="2.40.50.140">
    <property type="entry name" value="Nucleic acid-binding proteins"/>
    <property type="match status" value="1"/>
</dbReference>
<proteinExistence type="inferred from homology"/>
<evidence type="ECO:0000256" key="4">
    <source>
        <dbReference type="SAM" id="MobiDB-lite"/>
    </source>
</evidence>
<reference evidence="6" key="1">
    <citation type="submission" date="2017-02" db="EMBL/GenBank/DDBJ databases">
        <authorList>
            <person name="Dridi B."/>
        </authorList>
    </citation>
    <scope>NUCLEOTIDE SEQUENCE [LARGE SCALE GENOMIC DNA]</scope>
    <source>
        <strain evidence="6">EB411</strain>
    </source>
</reference>
<comment type="caution">
    <text evidence="2">Lacks conserved residue(s) required for the propagation of feature annotation.</text>
</comment>
<feature type="region of interest" description="Disordered" evidence="4">
    <location>
        <begin position="116"/>
        <end position="172"/>
    </location>
</feature>
<evidence type="ECO:0000256" key="2">
    <source>
        <dbReference type="HAMAP-Rule" id="MF_00984"/>
    </source>
</evidence>
<dbReference type="Proteomes" id="UP000196778">
    <property type="component" value="Unassembled WGS sequence"/>
</dbReference>
<dbReference type="InterPro" id="IPR000424">
    <property type="entry name" value="Primosome_PriB/ssb"/>
</dbReference>
<dbReference type="InterPro" id="IPR011344">
    <property type="entry name" value="ssDNA-bd"/>
</dbReference>